<dbReference type="Proteomes" id="UP001177258">
    <property type="component" value="Unassembled WGS sequence"/>
</dbReference>
<dbReference type="GO" id="GO:0140359">
    <property type="term" value="F:ABC-type transporter activity"/>
    <property type="evidence" value="ECO:0007669"/>
    <property type="project" value="InterPro"/>
</dbReference>
<dbReference type="GO" id="GO:0005886">
    <property type="term" value="C:plasma membrane"/>
    <property type="evidence" value="ECO:0007669"/>
    <property type="project" value="UniProtKB-SubCell"/>
</dbReference>
<evidence type="ECO:0000313" key="11">
    <source>
        <dbReference type="Proteomes" id="UP001240777"/>
    </source>
</evidence>
<comment type="caution">
    <text evidence="9">The sequence shown here is derived from an EMBL/GenBank/DDBJ whole genome shotgun (WGS) entry which is preliminary data.</text>
</comment>
<keyword evidence="3 6" id="KW-0812">Transmembrane</keyword>
<dbReference type="Proteomes" id="UP001240777">
    <property type="component" value="Unassembled WGS sequence"/>
</dbReference>
<feature type="transmembrane region" description="Helical" evidence="6">
    <location>
        <begin position="354"/>
        <end position="372"/>
    </location>
</feature>
<dbReference type="EMBL" id="JAUPEV010000004">
    <property type="protein sequence ID" value="MDO7252984.1"/>
    <property type="molecule type" value="Genomic_DNA"/>
</dbReference>
<dbReference type="PANTHER" id="PTHR30294">
    <property type="entry name" value="MEMBRANE COMPONENT OF ABC TRANSPORTER YHHJ-RELATED"/>
    <property type="match status" value="1"/>
</dbReference>
<protein>
    <submittedName>
        <fullName evidence="9">ABC transporter permease</fullName>
    </submittedName>
</protein>
<sequence length="385" mass="43260">MSFTRVVFEEFRAIFTNIPVIFVVIVGSFLYAFLYPAPYKNNIVQSQKIVVVDNDNTTLSKKLIFLVQASAEVDVDKVTSSMKKAQELLNQGKVYGILQIPNGFEASVYRHIPVEVFYLANASYFLIYGAVIDGIHRAVEEFSANIKLRRLLFEGKSQNEDIDLIVRDSIPLYNPTVGYINYALAAILVFILHQTLIAGAGILGATQNEQNLKGIKGYWNEIGGLKLVLARMFAFFCIYVVLFLLYFGFLFQLYGVNIGADIVSFWCFSAIFILCCASFGTLLGLLINHPALPTQIVLISSLPLIFMMGFIWPLELLPKPIVWAIHFIPAFEGVNGFIRINQMGADLHLVMNDFFWLLGLCIGCVMICVLVIRQKMGNVNDSEKR</sequence>
<dbReference type="Gene3D" id="3.40.1710.10">
    <property type="entry name" value="abc type-2 transporter like domain"/>
    <property type="match status" value="1"/>
</dbReference>
<evidence type="ECO:0000259" key="7">
    <source>
        <dbReference type="Pfam" id="PF12698"/>
    </source>
</evidence>
<comment type="subcellular location">
    <subcellularLocation>
        <location evidence="1">Cell membrane</location>
        <topology evidence="1">Multi-pass membrane protein</topology>
    </subcellularLocation>
</comment>
<accession>A0AA90PJI7</accession>
<evidence type="ECO:0000256" key="4">
    <source>
        <dbReference type="ARBA" id="ARBA00022989"/>
    </source>
</evidence>
<reference evidence="8 10" key="3">
    <citation type="journal article" date="2024" name="Syst. Appl. Microbiol.">
        <title>Helicobacter cappadocius sp. nov., from lizards: The first psychrotrophic Helicobacter species.</title>
        <authorList>
            <person name="Aydin F."/>
            <person name="Tarhane S."/>
            <person name="Karakaya E."/>
            <person name="Abay S."/>
            <person name="Kayman T."/>
            <person name="Guran O."/>
            <person name="Bozkurt E."/>
            <person name="Uzum N."/>
            <person name="Avci A."/>
            <person name="Olgun K."/>
            <person name="Jablonski D."/>
            <person name="Guran C."/>
            <person name="Burcin Saticioglu I."/>
        </authorList>
    </citation>
    <scope>NUCLEOTIDE SEQUENCE [LARGE SCALE GENOMIC DNA]</scope>
    <source>
        <strain evidence="8">Faydin-H75</strain>
        <strain evidence="10">faydin-H76</strain>
    </source>
</reference>
<dbReference type="Pfam" id="PF12698">
    <property type="entry name" value="ABC2_membrane_3"/>
    <property type="match status" value="1"/>
</dbReference>
<evidence type="ECO:0000256" key="2">
    <source>
        <dbReference type="ARBA" id="ARBA00022475"/>
    </source>
</evidence>
<keyword evidence="4 6" id="KW-1133">Transmembrane helix</keyword>
<dbReference type="InterPro" id="IPR013525">
    <property type="entry name" value="ABC2_TM"/>
</dbReference>
<dbReference type="RefSeq" id="WP_305516827.1">
    <property type="nucleotide sequence ID" value="NZ_JAUPEV010000004.1"/>
</dbReference>
<reference evidence="9 11" key="1">
    <citation type="submission" date="2023-07" db="EMBL/GenBank/DDBJ databases">
        <title>Unpublished Manusciprt.</title>
        <authorList>
            <person name="Aydin F."/>
            <person name="Tarhane S."/>
            <person name="Saticioglu I.B."/>
            <person name="Karakaya E."/>
            <person name="Abay S."/>
            <person name="Guran O."/>
            <person name="Bozkurt E."/>
            <person name="Uzum N."/>
            <person name="Olgun K."/>
            <person name="Jablonski D."/>
        </authorList>
    </citation>
    <scope>NUCLEOTIDE SEQUENCE</scope>
    <source>
        <strain evidence="11">faydin-H75</strain>
        <strain evidence="9">Faydin-H76</strain>
    </source>
</reference>
<feature type="transmembrane region" description="Helical" evidence="6">
    <location>
        <begin position="263"/>
        <end position="287"/>
    </location>
</feature>
<feature type="domain" description="ABC-2 type transporter transmembrane" evidence="7">
    <location>
        <begin position="20"/>
        <end position="367"/>
    </location>
</feature>
<evidence type="ECO:0000256" key="1">
    <source>
        <dbReference type="ARBA" id="ARBA00004651"/>
    </source>
</evidence>
<dbReference type="AlphaFoldDB" id="A0AA90PJI7"/>
<reference evidence="8" key="2">
    <citation type="submission" date="2023-07" db="EMBL/GenBank/DDBJ databases">
        <authorList>
            <person name="Aydin F."/>
            <person name="Tarhane S."/>
            <person name="Saticioglu I.B."/>
            <person name="Karakaya E."/>
            <person name="Abay S."/>
            <person name="Guran O."/>
            <person name="Bozkurt E."/>
            <person name="Uzum N."/>
            <person name="Olgun K."/>
            <person name="Jablonski D."/>
        </authorList>
    </citation>
    <scope>NUCLEOTIDE SEQUENCE</scope>
    <source>
        <strain evidence="8">Faydin-H75</strain>
    </source>
</reference>
<evidence type="ECO:0000256" key="6">
    <source>
        <dbReference type="SAM" id="Phobius"/>
    </source>
</evidence>
<keyword evidence="2" id="KW-1003">Cell membrane</keyword>
<keyword evidence="11" id="KW-1185">Reference proteome</keyword>
<evidence type="ECO:0000313" key="9">
    <source>
        <dbReference type="EMBL" id="MDP2539026.1"/>
    </source>
</evidence>
<dbReference type="PANTHER" id="PTHR30294:SF46">
    <property type="entry name" value="ABC TRANSPORTER PERMEASE"/>
    <property type="match status" value="1"/>
</dbReference>
<dbReference type="EMBL" id="JAUYZK010000005">
    <property type="protein sequence ID" value="MDP2539026.1"/>
    <property type="molecule type" value="Genomic_DNA"/>
</dbReference>
<feature type="transmembrane region" description="Helical" evidence="6">
    <location>
        <begin position="12"/>
        <end position="34"/>
    </location>
</feature>
<evidence type="ECO:0000256" key="5">
    <source>
        <dbReference type="ARBA" id="ARBA00023136"/>
    </source>
</evidence>
<keyword evidence="5 6" id="KW-0472">Membrane</keyword>
<evidence type="ECO:0000313" key="10">
    <source>
        <dbReference type="Proteomes" id="UP001177258"/>
    </source>
</evidence>
<feature type="transmembrane region" description="Helical" evidence="6">
    <location>
        <begin position="179"/>
        <end position="206"/>
    </location>
</feature>
<organism evidence="9 10">
    <name type="scientific">Helicobacter cappadocius</name>
    <dbReference type="NCBI Taxonomy" id="3063998"/>
    <lineage>
        <taxon>Bacteria</taxon>
        <taxon>Pseudomonadati</taxon>
        <taxon>Campylobacterota</taxon>
        <taxon>Epsilonproteobacteria</taxon>
        <taxon>Campylobacterales</taxon>
        <taxon>Helicobacteraceae</taxon>
        <taxon>Helicobacter</taxon>
    </lineage>
</organism>
<dbReference type="InterPro" id="IPR051449">
    <property type="entry name" value="ABC-2_transporter_component"/>
</dbReference>
<feature type="transmembrane region" description="Helical" evidence="6">
    <location>
        <begin position="227"/>
        <end position="251"/>
    </location>
</feature>
<evidence type="ECO:0000256" key="3">
    <source>
        <dbReference type="ARBA" id="ARBA00022692"/>
    </source>
</evidence>
<gene>
    <name evidence="8" type="ORF">Q5I04_03535</name>
    <name evidence="9" type="ORF">Q5I06_04465</name>
</gene>
<proteinExistence type="predicted"/>
<feature type="transmembrane region" description="Helical" evidence="6">
    <location>
        <begin position="296"/>
        <end position="314"/>
    </location>
</feature>
<evidence type="ECO:0000313" key="8">
    <source>
        <dbReference type="EMBL" id="MDO7252984.1"/>
    </source>
</evidence>
<name>A0AA90PJI7_9HELI</name>